<dbReference type="InterPro" id="IPR024302">
    <property type="entry name" value="SusD-like"/>
</dbReference>
<proteinExistence type="predicted"/>
<comment type="caution">
    <text evidence="1">The sequence shown here is derived from an EMBL/GenBank/DDBJ whole genome shotgun (WGS) entry which is preliminary data.</text>
</comment>
<keyword evidence="2" id="KW-1185">Reference proteome</keyword>
<dbReference type="PROSITE" id="PS51257">
    <property type="entry name" value="PROKAR_LIPOPROTEIN"/>
    <property type="match status" value="1"/>
</dbReference>
<dbReference type="Proteomes" id="UP001595814">
    <property type="component" value="Unassembled WGS sequence"/>
</dbReference>
<dbReference type="InterPro" id="IPR041662">
    <property type="entry name" value="SusD-like_2"/>
</dbReference>
<dbReference type="EMBL" id="JBHSAW010000010">
    <property type="protein sequence ID" value="MFC4097294.1"/>
    <property type="molecule type" value="Genomic_DNA"/>
</dbReference>
<gene>
    <name evidence="1" type="ORF">ACFOUT_15490</name>
</gene>
<protein>
    <submittedName>
        <fullName evidence="1">SusD/RagB family nutrient-binding outer membrane lipoprotein</fullName>
    </submittedName>
</protein>
<dbReference type="SUPFAM" id="SSF48452">
    <property type="entry name" value="TPR-like"/>
    <property type="match status" value="1"/>
</dbReference>
<dbReference type="Gene3D" id="1.20.120.840">
    <property type="entry name" value="SusD-like, tetratrico peptide repeats domain"/>
    <property type="match status" value="1"/>
</dbReference>
<organism evidence="1 2">
    <name type="scientific">Euzebyella saccharophila</name>
    <dbReference type="NCBI Taxonomy" id="679664"/>
    <lineage>
        <taxon>Bacteria</taxon>
        <taxon>Pseudomonadati</taxon>
        <taxon>Bacteroidota</taxon>
        <taxon>Flavobacteriia</taxon>
        <taxon>Flavobacteriales</taxon>
        <taxon>Flavobacteriaceae</taxon>
        <taxon>Euzebyella</taxon>
    </lineage>
</organism>
<reference evidence="2" key="1">
    <citation type="journal article" date="2019" name="Int. J. Syst. Evol. Microbiol.">
        <title>The Global Catalogue of Microorganisms (GCM) 10K type strain sequencing project: providing services to taxonomists for standard genome sequencing and annotation.</title>
        <authorList>
            <consortium name="The Broad Institute Genomics Platform"/>
            <consortium name="The Broad Institute Genome Sequencing Center for Infectious Disease"/>
            <person name="Wu L."/>
            <person name="Ma J."/>
        </authorList>
    </citation>
    <scope>NUCLEOTIDE SEQUENCE [LARGE SCALE GENOMIC DNA]</scope>
    <source>
        <strain evidence="2">CECT 7477</strain>
    </source>
</reference>
<dbReference type="InterPro" id="IPR011990">
    <property type="entry name" value="TPR-like_helical_dom_sf"/>
</dbReference>
<name>A0ABV8JWV6_9FLAO</name>
<dbReference type="Pfam" id="PF12741">
    <property type="entry name" value="SusD-like"/>
    <property type="match status" value="1"/>
</dbReference>
<evidence type="ECO:0000313" key="1">
    <source>
        <dbReference type="EMBL" id="MFC4097294.1"/>
    </source>
</evidence>
<keyword evidence="1" id="KW-0449">Lipoprotein</keyword>
<dbReference type="Pfam" id="PF12771">
    <property type="entry name" value="SusD-like_2"/>
    <property type="match status" value="1"/>
</dbReference>
<dbReference type="RefSeq" id="WP_192461987.1">
    <property type="nucleotide sequence ID" value="NZ_JACYFJ010000002.1"/>
</dbReference>
<dbReference type="Gene3D" id="1.25.40.390">
    <property type="match status" value="1"/>
</dbReference>
<sequence>MKHIYKILFSAVLVLTIGCDEEDFADLNSNPEAVAVADLRFSTAQAIQDMYSNDYTVWFYSNFDYIFPWSQLTTASVTGGNSEAFVEMGPAGGQSIYPSLYANARDIRARIEALPEGEGEEYRAMSAMTFPIVIHPAITITDTEGSMVYTEGALAPYTSPPLITPKYDNQETLFNTWLSELDAAIVELSAPNQFNIGSQDIIYNGDYQKWAKFCNLLKLKIAARLINKDRAKALSIAEEVASSSVGYMNALDDDFIYRRDINYRGTGNGQQPGIAGKNIVDFMLANQDPRLRVIYTKNHFNAEVVQAFLEADKELPPYVEQYVTVDGEGNFAGWSGPGEPWVRYAGAPLSPDETFDTDNTVYFNQGELYRLSAGDVQKQYTATSSYTERITRTGFNFTYPTKPGGRVLEIIDNFPPLEVILGSSAETNLYLAEFKLLGANIPGTAQDYFNQGVRLSVERLDRLAKNSGLPYYEEDPVYTDETMAAMASTKLKAGEIEALLAQPAYDLSTDGLEKVYIQQYINHAGTPNDVWTTVRRSGIPKINSMHLPREIFTSSGRELTVPRRFVAGTPTEDNKNFPNQIQAVEEQGFSTGTNDPVILNTERLWFDEENPDYGAGPK</sequence>
<accession>A0ABV8JWV6</accession>
<evidence type="ECO:0000313" key="2">
    <source>
        <dbReference type="Proteomes" id="UP001595814"/>
    </source>
</evidence>